<reference evidence="2 3" key="1">
    <citation type="submission" date="2019-02" db="EMBL/GenBank/DDBJ databases">
        <title>Genome sequencing of the rare red list fungi Hericium alpestre (H. flagellum).</title>
        <authorList>
            <person name="Buettner E."/>
            <person name="Kellner H."/>
        </authorList>
    </citation>
    <scope>NUCLEOTIDE SEQUENCE [LARGE SCALE GENOMIC DNA]</scope>
    <source>
        <strain evidence="2 3">DSM 108284</strain>
    </source>
</reference>
<protein>
    <submittedName>
        <fullName evidence="2">Uncharacterized protein</fullName>
    </submittedName>
</protein>
<accession>A0A4Z0A1N0</accession>
<dbReference type="STRING" id="135208.A0A4Z0A1N0"/>
<feature type="compositionally biased region" description="Basic residues" evidence="1">
    <location>
        <begin position="112"/>
        <end position="122"/>
    </location>
</feature>
<comment type="caution">
    <text evidence="2">The sequence shown here is derived from an EMBL/GenBank/DDBJ whole genome shotgun (WGS) entry which is preliminary data.</text>
</comment>
<feature type="region of interest" description="Disordered" evidence="1">
    <location>
        <begin position="87"/>
        <end position="143"/>
    </location>
</feature>
<keyword evidence="3" id="KW-1185">Reference proteome</keyword>
<evidence type="ECO:0000256" key="1">
    <source>
        <dbReference type="SAM" id="MobiDB-lite"/>
    </source>
</evidence>
<organism evidence="2 3">
    <name type="scientific">Hericium alpestre</name>
    <dbReference type="NCBI Taxonomy" id="135208"/>
    <lineage>
        <taxon>Eukaryota</taxon>
        <taxon>Fungi</taxon>
        <taxon>Dikarya</taxon>
        <taxon>Basidiomycota</taxon>
        <taxon>Agaricomycotina</taxon>
        <taxon>Agaricomycetes</taxon>
        <taxon>Russulales</taxon>
        <taxon>Hericiaceae</taxon>
        <taxon>Hericium</taxon>
    </lineage>
</organism>
<gene>
    <name evidence="2" type="ORF">EWM64_g3648</name>
</gene>
<dbReference type="Proteomes" id="UP000298061">
    <property type="component" value="Unassembled WGS sequence"/>
</dbReference>
<dbReference type="AlphaFoldDB" id="A0A4Z0A1N0"/>
<sequence length="143" mass="15965">MKQVEAFRYRMEDALRSVTRAAIREARVKELKQEILNSDRLKAHFEDNPMDLEYLRHDKPLHPTRVQSHMKHVPKYLLPRIAAVPGATGTGEGEASGKTEEAQFVPFTKGGARGRGRGRGRGGKFGAGGRGGKKKSDPLKKFR</sequence>
<proteinExistence type="predicted"/>
<evidence type="ECO:0000313" key="2">
    <source>
        <dbReference type="EMBL" id="TFY80364.1"/>
    </source>
</evidence>
<dbReference type="OrthoDB" id="1191041at2759"/>
<name>A0A4Z0A1N0_9AGAM</name>
<feature type="compositionally biased region" description="Basic and acidic residues" evidence="1">
    <location>
        <begin position="134"/>
        <end position="143"/>
    </location>
</feature>
<evidence type="ECO:0000313" key="3">
    <source>
        <dbReference type="Proteomes" id="UP000298061"/>
    </source>
</evidence>
<dbReference type="EMBL" id="SFCI01000351">
    <property type="protein sequence ID" value="TFY80364.1"/>
    <property type="molecule type" value="Genomic_DNA"/>
</dbReference>